<dbReference type="RefSeq" id="WP_164035755.1">
    <property type="nucleotide sequence ID" value="NZ_JAAGNZ010000001.1"/>
</dbReference>
<dbReference type="InterPro" id="IPR050386">
    <property type="entry name" value="Glycosyl_hydrolase_5"/>
</dbReference>
<dbReference type="EMBL" id="JAAGNZ010000001">
    <property type="protein sequence ID" value="NEU66494.1"/>
    <property type="molecule type" value="Genomic_DNA"/>
</dbReference>
<evidence type="ECO:0000259" key="8">
    <source>
        <dbReference type="Pfam" id="PF00150"/>
    </source>
</evidence>
<dbReference type="GO" id="GO:0030245">
    <property type="term" value="P:cellulose catabolic process"/>
    <property type="evidence" value="ECO:0007669"/>
    <property type="project" value="UniProtKB-KW"/>
</dbReference>
<reference evidence="9 10" key="1">
    <citation type="submission" date="2020-02" db="EMBL/GenBank/DDBJ databases">
        <title>Draft genome sequence of two Spirosoma agri KCTC 52727 and Spirosoma terrae KCTC 52035.</title>
        <authorList>
            <person name="Rojas J."/>
            <person name="Ambika Manirajan B."/>
            <person name="Ratering S."/>
            <person name="Suarez C."/>
            <person name="Schnell S."/>
        </authorList>
    </citation>
    <scope>NUCLEOTIDE SEQUENCE [LARGE SCALE GENOMIC DNA]</scope>
    <source>
        <strain evidence="9 10">KCTC 52727</strain>
    </source>
</reference>
<evidence type="ECO:0000256" key="4">
    <source>
        <dbReference type="ARBA" id="ARBA00023277"/>
    </source>
</evidence>
<dbReference type="PANTHER" id="PTHR31297">
    <property type="entry name" value="GLUCAN ENDO-1,6-BETA-GLUCOSIDASE B"/>
    <property type="match status" value="1"/>
</dbReference>
<keyword evidence="4" id="KW-0119">Carbohydrate metabolism</keyword>
<organism evidence="9 10">
    <name type="scientific">Spirosoma agri</name>
    <dbReference type="NCBI Taxonomy" id="1987381"/>
    <lineage>
        <taxon>Bacteria</taxon>
        <taxon>Pseudomonadati</taxon>
        <taxon>Bacteroidota</taxon>
        <taxon>Cytophagia</taxon>
        <taxon>Cytophagales</taxon>
        <taxon>Cytophagaceae</taxon>
        <taxon>Spirosoma</taxon>
    </lineage>
</organism>
<evidence type="ECO:0000256" key="3">
    <source>
        <dbReference type="ARBA" id="ARBA00023001"/>
    </source>
</evidence>
<proteinExistence type="inferred from homology"/>
<dbReference type="InterPro" id="IPR017853">
    <property type="entry name" value="GH"/>
</dbReference>
<evidence type="ECO:0000313" key="9">
    <source>
        <dbReference type="EMBL" id="NEU66494.1"/>
    </source>
</evidence>
<sequence>MQRRLFLQTSLTAAAGLSQLTPVVTEADPLLLPDPKPGKLPRWRGFNLLEKFVAGTTGPTPAGPYQERDFEWIAKWGFNFVRLPMSYHCWSTPDPAHWTELNERVLKEVDQAVDFGKQHKIHVNLNLHRIPGYCVNPPAEPLNLWTDEQALEAAVFHWKHLAERYKGRPNREVSFDLINEPNTDEASYVRVITALVTGIRSVDPDRLIIADGLQYGNQPVPKLATLEVGQSTRGYLPMNVSHYKAEWVPMLNDSPPPTWPATWMNVAWNAETLQKITIDPWKKLQKQGVGVHVGEWGCYNKTPHDIALRYMEDHLKLWKNAGWGWSLWNFRGAFGILASDRADVTYKDYQGVPLDEKMLALLRKY</sequence>
<dbReference type="PANTHER" id="PTHR31297:SF41">
    <property type="entry name" value="ENDOGLUCANASE, PUTATIVE (AFU_ORTHOLOGUE AFUA_5G01830)-RELATED"/>
    <property type="match status" value="1"/>
</dbReference>
<dbReference type="Proteomes" id="UP000477386">
    <property type="component" value="Unassembled WGS sequence"/>
</dbReference>
<dbReference type="Gene3D" id="3.20.20.80">
    <property type="entry name" value="Glycosidases"/>
    <property type="match status" value="1"/>
</dbReference>
<dbReference type="SUPFAM" id="SSF51445">
    <property type="entry name" value="(Trans)glycosidases"/>
    <property type="match status" value="1"/>
</dbReference>
<comment type="caution">
    <text evidence="9">The sequence shown here is derived from an EMBL/GenBank/DDBJ whole genome shotgun (WGS) entry which is preliminary data.</text>
</comment>
<dbReference type="GO" id="GO:0009986">
    <property type="term" value="C:cell surface"/>
    <property type="evidence" value="ECO:0007669"/>
    <property type="project" value="TreeGrafter"/>
</dbReference>
<comment type="similarity">
    <text evidence="1 7">Belongs to the glycosyl hydrolase 5 (cellulase A) family.</text>
</comment>
<accession>A0A6M0IE56</accession>
<keyword evidence="2 7" id="KW-0378">Hydrolase</keyword>
<evidence type="ECO:0000256" key="6">
    <source>
        <dbReference type="ARBA" id="ARBA00023326"/>
    </source>
</evidence>
<feature type="domain" description="Glycoside hydrolase family 5" evidence="8">
    <location>
        <begin position="67"/>
        <end position="330"/>
    </location>
</feature>
<name>A0A6M0IE56_9BACT</name>
<dbReference type="AlphaFoldDB" id="A0A6M0IE56"/>
<evidence type="ECO:0000256" key="5">
    <source>
        <dbReference type="ARBA" id="ARBA00023295"/>
    </source>
</evidence>
<keyword evidence="6" id="KW-0624">Polysaccharide degradation</keyword>
<evidence type="ECO:0000256" key="1">
    <source>
        <dbReference type="ARBA" id="ARBA00005641"/>
    </source>
</evidence>
<keyword evidence="10" id="KW-1185">Reference proteome</keyword>
<dbReference type="InterPro" id="IPR001547">
    <property type="entry name" value="Glyco_hydro_5"/>
</dbReference>
<keyword evidence="3" id="KW-0136">Cellulose degradation</keyword>
<dbReference type="Pfam" id="PF00150">
    <property type="entry name" value="Cellulase"/>
    <property type="match status" value="1"/>
</dbReference>
<evidence type="ECO:0000256" key="7">
    <source>
        <dbReference type="RuleBase" id="RU361153"/>
    </source>
</evidence>
<gene>
    <name evidence="9" type="ORF">GK091_06355</name>
</gene>
<dbReference type="GO" id="GO:0005576">
    <property type="term" value="C:extracellular region"/>
    <property type="evidence" value="ECO:0007669"/>
    <property type="project" value="TreeGrafter"/>
</dbReference>
<evidence type="ECO:0000313" key="10">
    <source>
        <dbReference type="Proteomes" id="UP000477386"/>
    </source>
</evidence>
<dbReference type="GO" id="GO:0008422">
    <property type="term" value="F:beta-glucosidase activity"/>
    <property type="evidence" value="ECO:0007669"/>
    <property type="project" value="TreeGrafter"/>
</dbReference>
<evidence type="ECO:0000256" key="2">
    <source>
        <dbReference type="ARBA" id="ARBA00022801"/>
    </source>
</evidence>
<keyword evidence="5 7" id="KW-0326">Glycosidase</keyword>
<protein>
    <submittedName>
        <fullName evidence="9">Cellulase family glycosylhydrolase</fullName>
    </submittedName>
</protein>